<dbReference type="InterPro" id="IPR050309">
    <property type="entry name" value="Type-B_Carboxylest/Lipase"/>
</dbReference>
<feature type="signal peptide" evidence="1">
    <location>
        <begin position="1"/>
        <end position="19"/>
    </location>
</feature>
<dbReference type="SUPFAM" id="SSF50370">
    <property type="entry name" value="Ricin B-like lectins"/>
    <property type="match status" value="1"/>
</dbReference>
<organism evidence="3 4">
    <name type="scientific">Mortierella alpina</name>
    <name type="common">Oleaginous fungus</name>
    <name type="synonym">Mortierella renispora</name>
    <dbReference type="NCBI Taxonomy" id="64518"/>
    <lineage>
        <taxon>Eukaryota</taxon>
        <taxon>Fungi</taxon>
        <taxon>Fungi incertae sedis</taxon>
        <taxon>Mucoromycota</taxon>
        <taxon>Mortierellomycotina</taxon>
        <taxon>Mortierellomycetes</taxon>
        <taxon>Mortierellales</taxon>
        <taxon>Mortierellaceae</taxon>
        <taxon>Mortierella</taxon>
    </lineage>
</organism>
<dbReference type="CDD" id="cd00161">
    <property type="entry name" value="beta-trefoil_Ricin-like"/>
    <property type="match status" value="1"/>
</dbReference>
<name>A0A9P8A0W2_MORAP</name>
<dbReference type="Gene3D" id="2.80.10.50">
    <property type="match status" value="1"/>
</dbReference>
<gene>
    <name evidence="3" type="ORF">KVV02_005400</name>
</gene>
<dbReference type="InterPro" id="IPR029058">
    <property type="entry name" value="AB_hydrolase_fold"/>
</dbReference>
<proteinExistence type="predicted"/>
<evidence type="ECO:0000313" key="4">
    <source>
        <dbReference type="Proteomes" id="UP000717515"/>
    </source>
</evidence>
<dbReference type="InterPro" id="IPR000772">
    <property type="entry name" value="Ricin_B_lectin"/>
</dbReference>
<keyword evidence="1" id="KW-0732">Signal</keyword>
<dbReference type="EMBL" id="JAIFTL010000257">
    <property type="protein sequence ID" value="KAG9320790.1"/>
    <property type="molecule type" value="Genomic_DNA"/>
</dbReference>
<comment type="caution">
    <text evidence="3">The sequence shown here is derived from an EMBL/GenBank/DDBJ whole genome shotgun (WGS) entry which is preliminary data.</text>
</comment>
<dbReference type="AlphaFoldDB" id="A0A9P8A0W2"/>
<dbReference type="Gene3D" id="3.40.50.1820">
    <property type="entry name" value="alpha/beta hydrolase"/>
    <property type="match status" value="1"/>
</dbReference>
<dbReference type="SMART" id="SM00458">
    <property type="entry name" value="RICIN"/>
    <property type="match status" value="1"/>
</dbReference>
<feature type="domain" description="Ricin B lectin" evidence="2">
    <location>
        <begin position="54"/>
        <end position="192"/>
    </location>
</feature>
<reference evidence="3" key="1">
    <citation type="submission" date="2021-07" db="EMBL/GenBank/DDBJ databases">
        <title>Draft genome of Mortierella alpina, strain LL118, isolated from an aspen leaf litter sample.</title>
        <authorList>
            <person name="Yang S."/>
            <person name="Vinatzer B.A."/>
        </authorList>
    </citation>
    <scope>NUCLEOTIDE SEQUENCE</scope>
    <source>
        <strain evidence="3">LL118</strain>
    </source>
</reference>
<dbReference type="Pfam" id="PF00135">
    <property type="entry name" value="COesterase"/>
    <property type="match status" value="1"/>
</dbReference>
<protein>
    <recommendedName>
        <fullName evidence="2">Ricin B lectin domain-containing protein</fullName>
    </recommendedName>
</protein>
<dbReference type="SUPFAM" id="SSF53474">
    <property type="entry name" value="alpha/beta-Hydrolases"/>
    <property type="match status" value="1"/>
</dbReference>
<evidence type="ECO:0000259" key="2">
    <source>
        <dbReference type="SMART" id="SM00458"/>
    </source>
</evidence>
<sequence>MKFFLVLIGFVSLAAGALAKEADPRARLPRSLTEPAAKPSAIAQPFDNALRLEFALIKAFGDRKMCLAAIRTGAETHIQLQGCDKNNVTQIWRFRPKSKAIQLAFPLDETDKTQCLSGYSNSTHSDYLNLAPCNSTLSEQQFLMTAGNRITVGGKSAKNCIDVPAFNYAAGTRVIQYKCKFPVARNQQWLTVSTKALNFQRALSKLSYHATTDGIHDIASYKNLLHAHKMTLLAERRDIQHPEITISGLGMIKGALDEAHPVVKFLNVPFGVVSERWRPAAKAGPWQGVRDGTKNGFSPPQGTAADPLMSTIFGMKSNMVYEEAMSERDCLSLNIYMPASALDCDEKLPVCVWLYGGGYKAGSITAPIYDCTQLVSTSIERKKPMIVVSINYRVNFFGFISSKELALDAQTYAKAVHEDQRRWYDASVGNWGLLDQILGLEWIRDHIRAFKGNPRRVTAMGESVGSMSISHLLLIPQCHGLFHRAVLQSGSASSLPTMRPEIEGQRYFDYLCQVFNVPADIPPLDKVAMLRAVPEKALADVMNITDIRLFSPTLDGVLFKGDSRSTVGDVSLYDPNINWIVIGSCADEGSMFPSTFNATIPKNVAKLKARLCAPGDDTMFDRVFGVPKTDAEATEISARLLGSGLFDFPILQASEAILVHPTCQLTRYHFDVQVQRTNELIPGLKAHHAADVYFTLGNKALLAMLTDEERMFVSKVQEIWIEVVVAKTPEGSHLPKVCNVLPTVTPEEAIVLGADLRVGRGVVERMPAEEVEFWRRSFAHAAEQAKFGRGIEVGIDTFKAL</sequence>
<feature type="chain" id="PRO_5040395492" description="Ricin B lectin domain-containing protein" evidence="1">
    <location>
        <begin position="20"/>
        <end position="801"/>
    </location>
</feature>
<dbReference type="PROSITE" id="PS50231">
    <property type="entry name" value="RICIN_B_LECTIN"/>
    <property type="match status" value="1"/>
</dbReference>
<dbReference type="Proteomes" id="UP000717515">
    <property type="component" value="Unassembled WGS sequence"/>
</dbReference>
<dbReference type="PANTHER" id="PTHR11559">
    <property type="entry name" value="CARBOXYLESTERASE"/>
    <property type="match status" value="1"/>
</dbReference>
<dbReference type="Pfam" id="PF00652">
    <property type="entry name" value="Ricin_B_lectin"/>
    <property type="match status" value="1"/>
</dbReference>
<evidence type="ECO:0000313" key="3">
    <source>
        <dbReference type="EMBL" id="KAG9320790.1"/>
    </source>
</evidence>
<dbReference type="InterPro" id="IPR035992">
    <property type="entry name" value="Ricin_B-like_lectins"/>
</dbReference>
<evidence type="ECO:0000256" key="1">
    <source>
        <dbReference type="SAM" id="SignalP"/>
    </source>
</evidence>
<accession>A0A9P8A0W2</accession>
<dbReference type="InterPro" id="IPR002018">
    <property type="entry name" value="CarbesteraseB"/>
</dbReference>